<organism evidence="1 2">
    <name type="scientific">Nonlabens tegetincola</name>
    <dbReference type="NCBI Taxonomy" id="323273"/>
    <lineage>
        <taxon>Bacteria</taxon>
        <taxon>Pseudomonadati</taxon>
        <taxon>Bacteroidota</taxon>
        <taxon>Flavobacteriia</taxon>
        <taxon>Flavobacteriales</taxon>
        <taxon>Flavobacteriaceae</taxon>
        <taxon>Nonlabens</taxon>
    </lineage>
</organism>
<dbReference type="Proteomes" id="UP000029221">
    <property type="component" value="Unassembled WGS sequence"/>
</dbReference>
<accession>A0A090QRN9</accession>
<evidence type="ECO:0000313" key="1">
    <source>
        <dbReference type="EMBL" id="GAK98156.1"/>
    </source>
</evidence>
<reference evidence="1" key="1">
    <citation type="journal article" date="2014" name="Genome Announc.">
        <title>Draft Genome Sequences of Marine Flavobacterium Nonlabens Strains NR17, NR24, NR27, NR32, NR33, and Ara13.</title>
        <authorList>
            <person name="Nakanishi M."/>
            <person name="Meirelles P."/>
            <person name="Suzuki R."/>
            <person name="Takatani N."/>
            <person name="Mino S."/>
            <person name="Suda W."/>
            <person name="Oshima K."/>
            <person name="Hattori M."/>
            <person name="Ohkuma M."/>
            <person name="Hosokawa M."/>
            <person name="Miyashita K."/>
            <person name="Thompson F.L."/>
            <person name="Niwa A."/>
            <person name="Sawabe T."/>
            <person name="Sawabe T."/>
        </authorList>
    </citation>
    <scope>NUCLEOTIDE SEQUENCE [LARGE SCALE GENOMIC DNA]</scope>
    <source>
        <strain evidence="1">JCM 19294</strain>
    </source>
</reference>
<evidence type="ECO:0000313" key="2">
    <source>
        <dbReference type="Proteomes" id="UP000029221"/>
    </source>
</evidence>
<protein>
    <submittedName>
        <fullName evidence="1">Uncharacterized protein</fullName>
    </submittedName>
</protein>
<proteinExistence type="predicted"/>
<dbReference type="EMBL" id="BBML01000009">
    <property type="protein sequence ID" value="GAK98156.1"/>
    <property type="molecule type" value="Genomic_DNA"/>
</dbReference>
<dbReference type="AlphaFoldDB" id="A0A090QRN9"/>
<name>A0A090QRN9_9FLAO</name>
<gene>
    <name evidence="1" type="ORF">JCM19294_789</name>
</gene>
<dbReference type="STRING" id="319236.BST91_05195"/>
<comment type="caution">
    <text evidence="1">The sequence shown here is derived from an EMBL/GenBank/DDBJ whole genome shotgun (WGS) entry which is preliminary data.</text>
</comment>
<sequence>MKLDLVFCCICLVIASLKTSVFNFPNDLKRNNLKGSIKSYTEHSLNHATSTSFEDTYHFNEEGFITHIDHYNHRYVEQDSLALGEITFFEKVSNTERNSKTISVDDQQVSKIKKEVLVNDSTLHIYTKSITTKYELKTIHTWDKDYKILSSTTTGKKWNDMNNSLYSKVVFSYRDNQLVEMKVSNDSTRLPFKKSKVTESGTDEFGNFLKREYFDSEDGLQHTVTRSYEYY</sequence>
<keyword evidence="2" id="KW-1185">Reference proteome</keyword>